<evidence type="ECO:0000256" key="2">
    <source>
        <dbReference type="ARBA" id="ARBA00022578"/>
    </source>
</evidence>
<feature type="domain" description="Transposase putative helix-turn-helix" evidence="10">
    <location>
        <begin position="1"/>
        <end position="45"/>
    </location>
</feature>
<dbReference type="Pfam" id="PF07282">
    <property type="entry name" value="Cas12f1-like_TNB"/>
    <property type="match status" value="1"/>
</dbReference>
<dbReference type="InterPro" id="IPR001959">
    <property type="entry name" value="Transposase"/>
</dbReference>
<reference evidence="11 12" key="1">
    <citation type="submission" date="2016-07" db="EMBL/GenBank/DDBJ databases">
        <title>Draft Genome Sequence of Bifidobacterium adolescentis strain Km 4.</title>
        <authorList>
            <person name="Danilenko V.N."/>
        </authorList>
    </citation>
    <scope>NUCLEOTIDE SEQUENCE [LARGE SCALE GENOMIC DNA]</scope>
    <source>
        <strain evidence="11 12">Km 4</strain>
    </source>
</reference>
<dbReference type="EMBL" id="MAXD01000011">
    <property type="protein sequence ID" value="OFA33806.1"/>
    <property type="molecule type" value="Genomic_DNA"/>
</dbReference>
<keyword evidence="4" id="KW-0862">Zinc</keyword>
<dbReference type="InterPro" id="IPR021027">
    <property type="entry name" value="Transposase_put_HTH"/>
</dbReference>
<keyword evidence="6" id="KW-0233">DNA recombination</keyword>
<dbReference type="AlphaFoldDB" id="A0A1E7XYB8"/>
<comment type="caution">
    <text evidence="11">The sequence shown here is derived from an EMBL/GenBank/DDBJ whole genome shotgun (WGS) entry which is preliminary data.</text>
</comment>
<feature type="region of interest" description="Disordered" evidence="7">
    <location>
        <begin position="275"/>
        <end position="299"/>
    </location>
</feature>
<evidence type="ECO:0000256" key="7">
    <source>
        <dbReference type="SAM" id="MobiDB-lite"/>
    </source>
</evidence>
<dbReference type="RefSeq" id="WP_070122949.1">
    <property type="nucleotide sequence ID" value="NZ_MAXD01000011.1"/>
</dbReference>
<evidence type="ECO:0000259" key="9">
    <source>
        <dbReference type="Pfam" id="PF07282"/>
    </source>
</evidence>
<evidence type="ECO:0000256" key="4">
    <source>
        <dbReference type="ARBA" id="ARBA00022833"/>
    </source>
</evidence>
<evidence type="ECO:0000259" key="10">
    <source>
        <dbReference type="Pfam" id="PF12323"/>
    </source>
</evidence>
<keyword evidence="3" id="KW-0479">Metal-binding</keyword>
<evidence type="ECO:0000256" key="5">
    <source>
        <dbReference type="ARBA" id="ARBA00023125"/>
    </source>
</evidence>
<evidence type="ECO:0000259" key="8">
    <source>
        <dbReference type="Pfam" id="PF01385"/>
    </source>
</evidence>
<sequence>MKTHIAVRFRAYPTEEQARLIDRTIGCARFVYNLMLETRIAHYQTTWESCRPTPALYKDTYPFLREVDSLALCNAQLALEKAYRRFFDNGCKGFPRYKSKRHGKAAYTTNRIGGNIKLDDKARRLKLPKIGWLAVRQHKHIPNDWKLKSVTVEHRPSGRYTATILFERETQTPEQVEPVRIVGLDYASHGLYVSSDGKRAEYPGYYRKTQDKLAREQRRLSRMVEGSANWYRQKQRVARLSEKTADQRRDWQHKKANGIAAAYDMVAVETLNLKGITSKPKPKPDPDHPGHFLHNGRKAKNGLAKSTLDNAYGMFCTMLEYKLARQGKRLVRVDRWFPSSQLCHDCGYRNPQTKDLDVREWTCPQCGVLHDRDVNAALNIRDEARRIVERRDS</sequence>
<dbReference type="GO" id="GO:0006310">
    <property type="term" value="P:DNA recombination"/>
    <property type="evidence" value="ECO:0007669"/>
    <property type="project" value="UniProtKB-KW"/>
</dbReference>
<dbReference type="GO" id="GO:0003677">
    <property type="term" value="F:DNA binding"/>
    <property type="evidence" value="ECO:0007669"/>
    <property type="project" value="UniProtKB-KW"/>
</dbReference>
<organism evidence="11 12">
    <name type="scientific">Bifidobacterium adolescentis</name>
    <dbReference type="NCBI Taxonomy" id="1680"/>
    <lineage>
        <taxon>Bacteria</taxon>
        <taxon>Bacillati</taxon>
        <taxon>Actinomycetota</taxon>
        <taxon>Actinomycetes</taxon>
        <taxon>Bifidobacteriales</taxon>
        <taxon>Bifidobacteriaceae</taxon>
        <taxon>Bifidobacterium</taxon>
    </lineage>
</organism>
<dbReference type="NCBIfam" id="NF040570">
    <property type="entry name" value="guided_TnpB"/>
    <property type="match status" value="1"/>
</dbReference>
<dbReference type="InterPro" id="IPR010095">
    <property type="entry name" value="Cas12f1-like_TNB"/>
</dbReference>
<gene>
    <name evidence="11" type="ORF">BBK15_09185</name>
</gene>
<keyword evidence="5" id="KW-0238">DNA-binding</keyword>
<evidence type="ECO:0000256" key="3">
    <source>
        <dbReference type="ARBA" id="ARBA00022723"/>
    </source>
</evidence>
<comment type="similarity">
    <text evidence="1">In the C-terminal section; belongs to the transposase 35 family.</text>
</comment>
<proteinExistence type="inferred from homology"/>
<accession>A0A1E7XYB8</accession>
<feature type="domain" description="Probable transposase IS891/IS1136/IS1341" evidence="8">
    <location>
        <begin position="170"/>
        <end position="277"/>
    </location>
</feature>
<keyword evidence="2" id="KW-0815">Transposition</keyword>
<name>A0A1E7XYB8_BIFAD</name>
<dbReference type="GO" id="GO:0046872">
    <property type="term" value="F:metal ion binding"/>
    <property type="evidence" value="ECO:0007669"/>
    <property type="project" value="UniProtKB-KW"/>
</dbReference>
<evidence type="ECO:0000313" key="12">
    <source>
        <dbReference type="Proteomes" id="UP000175684"/>
    </source>
</evidence>
<feature type="domain" description="Cas12f1-like TNB" evidence="9">
    <location>
        <begin position="312"/>
        <end position="380"/>
    </location>
</feature>
<evidence type="ECO:0000256" key="1">
    <source>
        <dbReference type="ARBA" id="ARBA00008761"/>
    </source>
</evidence>
<evidence type="ECO:0000313" key="11">
    <source>
        <dbReference type="EMBL" id="OFA33806.1"/>
    </source>
</evidence>
<dbReference type="GO" id="GO:0032196">
    <property type="term" value="P:transposition"/>
    <property type="evidence" value="ECO:0007669"/>
    <property type="project" value="UniProtKB-KW"/>
</dbReference>
<evidence type="ECO:0000256" key="6">
    <source>
        <dbReference type="ARBA" id="ARBA00023172"/>
    </source>
</evidence>
<dbReference type="Proteomes" id="UP000175684">
    <property type="component" value="Unassembled WGS sequence"/>
</dbReference>
<dbReference type="OrthoDB" id="6230307at2"/>
<dbReference type="Pfam" id="PF12323">
    <property type="entry name" value="HTH_OrfB_IS605"/>
    <property type="match status" value="1"/>
</dbReference>
<protein>
    <recommendedName>
        <fullName evidence="13">Transposase</fullName>
    </recommendedName>
</protein>
<dbReference type="Pfam" id="PF01385">
    <property type="entry name" value="OrfB_IS605"/>
    <property type="match status" value="1"/>
</dbReference>
<evidence type="ECO:0008006" key="13">
    <source>
        <dbReference type="Google" id="ProtNLM"/>
    </source>
</evidence>